<dbReference type="EMBL" id="DYYG01000007">
    <property type="protein sequence ID" value="HJE22341.1"/>
    <property type="molecule type" value="Genomic_DNA"/>
</dbReference>
<dbReference type="GO" id="GO:0044781">
    <property type="term" value="P:bacterial-type flagellum organization"/>
    <property type="evidence" value="ECO:0007669"/>
    <property type="project" value="UniProtKB-KW"/>
</dbReference>
<dbReference type="Proteomes" id="UP000742631">
    <property type="component" value="Unassembled WGS sequence"/>
</dbReference>
<accession>A0A921JD35</accession>
<protein>
    <submittedName>
        <fullName evidence="4">Flagellar biosynthesis repressor FlbT</fullName>
    </submittedName>
</protein>
<evidence type="ECO:0000313" key="4">
    <source>
        <dbReference type="EMBL" id="HJE22341.1"/>
    </source>
</evidence>
<proteinExistence type="predicted"/>
<evidence type="ECO:0000256" key="1">
    <source>
        <dbReference type="ARBA" id="ARBA00022491"/>
    </source>
</evidence>
<dbReference type="NCBIfam" id="NF001995">
    <property type="entry name" value="PRK00794.1-1"/>
    <property type="match status" value="1"/>
</dbReference>
<dbReference type="GO" id="GO:0006402">
    <property type="term" value="P:mRNA catabolic process"/>
    <property type="evidence" value="ECO:0007669"/>
    <property type="project" value="InterPro"/>
</dbReference>
<organism evidence="4 5">
    <name type="scientific">Methylorubrum populi</name>
    <dbReference type="NCBI Taxonomy" id="223967"/>
    <lineage>
        <taxon>Bacteria</taxon>
        <taxon>Pseudomonadati</taxon>
        <taxon>Pseudomonadota</taxon>
        <taxon>Alphaproteobacteria</taxon>
        <taxon>Hyphomicrobiales</taxon>
        <taxon>Methylobacteriaceae</taxon>
        <taxon>Methylorubrum</taxon>
    </lineage>
</organism>
<keyword evidence="3" id="KW-0694">RNA-binding</keyword>
<keyword evidence="4" id="KW-0969">Cilium</keyword>
<keyword evidence="2" id="KW-1005">Bacterial flagellum biogenesis</keyword>
<keyword evidence="1" id="KW-0678">Repressor</keyword>
<dbReference type="AlphaFoldDB" id="A0A921JD35"/>
<sequence>MPRDNSRAPGGTMHLSLKAGERVYINGAVVRVDRKVSLELMNDATFLLEGHVLQAEQATTPLRQLYFAAQTMLIVPVQAGPARTLYGRIEDGILAVTTEPAIRDGLKAAHALVEGGRIFEALKVIRGLYAVEATLLGEALPDAPVPALLPAARLGARRRPALRRAAPPSDKA</sequence>
<name>A0A921JD35_9HYPH</name>
<dbReference type="Pfam" id="PF07378">
    <property type="entry name" value="FlbT"/>
    <property type="match status" value="1"/>
</dbReference>
<gene>
    <name evidence="4" type="primary">flbT</name>
    <name evidence="4" type="ORF">K8W01_01600</name>
</gene>
<evidence type="ECO:0000256" key="3">
    <source>
        <dbReference type="ARBA" id="ARBA00022884"/>
    </source>
</evidence>
<dbReference type="GO" id="GO:1902209">
    <property type="term" value="P:negative regulation of bacterial-type flagellum assembly"/>
    <property type="evidence" value="ECO:0007669"/>
    <property type="project" value="InterPro"/>
</dbReference>
<keyword evidence="4" id="KW-0282">Flagellum</keyword>
<evidence type="ECO:0000256" key="2">
    <source>
        <dbReference type="ARBA" id="ARBA00022795"/>
    </source>
</evidence>
<dbReference type="GO" id="GO:0048027">
    <property type="term" value="F:mRNA 5'-UTR binding"/>
    <property type="evidence" value="ECO:0007669"/>
    <property type="project" value="InterPro"/>
</dbReference>
<reference evidence="4" key="2">
    <citation type="submission" date="2021-09" db="EMBL/GenBank/DDBJ databases">
        <authorList>
            <person name="Gilroy R."/>
        </authorList>
    </citation>
    <scope>NUCLEOTIDE SEQUENCE</scope>
    <source>
        <strain evidence="4">316</strain>
    </source>
</reference>
<evidence type="ECO:0000313" key="5">
    <source>
        <dbReference type="Proteomes" id="UP000742631"/>
    </source>
</evidence>
<dbReference type="InterPro" id="IPR009967">
    <property type="entry name" value="Flagellum_FlbT"/>
</dbReference>
<keyword evidence="4" id="KW-0966">Cell projection</keyword>
<comment type="caution">
    <text evidence="4">The sequence shown here is derived from an EMBL/GenBank/DDBJ whole genome shotgun (WGS) entry which is preliminary data.</text>
</comment>
<reference evidence="4" key="1">
    <citation type="journal article" date="2021" name="PeerJ">
        <title>Extensive microbial diversity within the chicken gut microbiome revealed by metagenomics and culture.</title>
        <authorList>
            <person name="Gilroy R."/>
            <person name="Ravi A."/>
            <person name="Getino M."/>
            <person name="Pursley I."/>
            <person name="Horton D.L."/>
            <person name="Alikhan N.F."/>
            <person name="Baker D."/>
            <person name="Gharbi K."/>
            <person name="Hall N."/>
            <person name="Watson M."/>
            <person name="Adriaenssens E.M."/>
            <person name="Foster-Nyarko E."/>
            <person name="Jarju S."/>
            <person name="Secka A."/>
            <person name="Antonio M."/>
            <person name="Oren A."/>
            <person name="Chaudhuri R.R."/>
            <person name="La Ragione R."/>
            <person name="Hildebrand F."/>
            <person name="Pallen M.J."/>
        </authorList>
    </citation>
    <scope>NUCLEOTIDE SEQUENCE</scope>
    <source>
        <strain evidence="4">316</strain>
    </source>
</reference>